<feature type="chain" id="PRO_5019583534" description="Cyanovirin-N domain-containing protein" evidence="1">
    <location>
        <begin position="21"/>
        <end position="202"/>
    </location>
</feature>
<dbReference type="AlphaFoldDB" id="A0A423XJE2"/>
<dbReference type="STRING" id="1230097.A0A423XJE2"/>
<dbReference type="OrthoDB" id="5214310at2759"/>
<dbReference type="InParanoid" id="A0A423XJE2"/>
<dbReference type="Proteomes" id="UP000285146">
    <property type="component" value="Unassembled WGS sequence"/>
</dbReference>
<name>A0A423XJE2_9PEZI</name>
<keyword evidence="3" id="KW-1185">Reference proteome</keyword>
<dbReference type="EMBL" id="LKEB01000005">
    <property type="protein sequence ID" value="ROW16426.1"/>
    <property type="molecule type" value="Genomic_DNA"/>
</dbReference>
<evidence type="ECO:0000256" key="1">
    <source>
        <dbReference type="SAM" id="SignalP"/>
    </source>
</evidence>
<evidence type="ECO:0000313" key="3">
    <source>
        <dbReference type="Proteomes" id="UP000285146"/>
    </source>
</evidence>
<sequence length="202" mass="21457">MYLSLIVCLLPLMGLGPVSAIPTDIRSRDNTVPAGKILAGTIQNTTYAPKIENASNSTNVLETINYFPNPVVHCSGKALDGDDNWETDLDTAVTASTTSGIYGTCDLDGSDVDGYGVLAWKSGSVQVYYCNHGFTAETCSLNEYWRADDLINDKCGSNGGGWVTISDLKKTIGRDTTDSDGTFRSECGASLHGVAENIVIIA</sequence>
<organism evidence="2 3">
    <name type="scientific">Cytospora leucostoma</name>
    <dbReference type="NCBI Taxonomy" id="1230097"/>
    <lineage>
        <taxon>Eukaryota</taxon>
        <taxon>Fungi</taxon>
        <taxon>Dikarya</taxon>
        <taxon>Ascomycota</taxon>
        <taxon>Pezizomycotina</taxon>
        <taxon>Sordariomycetes</taxon>
        <taxon>Sordariomycetidae</taxon>
        <taxon>Diaporthales</taxon>
        <taxon>Cytosporaceae</taxon>
        <taxon>Cytospora</taxon>
    </lineage>
</organism>
<proteinExistence type="predicted"/>
<gene>
    <name evidence="2" type="ORF">VPNG_02822</name>
</gene>
<comment type="caution">
    <text evidence="2">The sequence shown here is derived from an EMBL/GenBank/DDBJ whole genome shotgun (WGS) entry which is preliminary data.</text>
</comment>
<keyword evidence="1" id="KW-0732">Signal</keyword>
<reference evidence="2 3" key="1">
    <citation type="submission" date="2015-09" db="EMBL/GenBank/DDBJ databases">
        <title>Host preference determinants of Valsa canker pathogens revealed by comparative genomics.</title>
        <authorList>
            <person name="Yin Z."/>
            <person name="Huang L."/>
        </authorList>
    </citation>
    <scope>NUCLEOTIDE SEQUENCE [LARGE SCALE GENOMIC DNA]</scope>
    <source>
        <strain evidence="2 3">SXYLt</strain>
    </source>
</reference>
<protein>
    <recommendedName>
        <fullName evidence="4">Cyanovirin-N domain-containing protein</fullName>
    </recommendedName>
</protein>
<feature type="signal peptide" evidence="1">
    <location>
        <begin position="1"/>
        <end position="20"/>
    </location>
</feature>
<evidence type="ECO:0008006" key="4">
    <source>
        <dbReference type="Google" id="ProtNLM"/>
    </source>
</evidence>
<accession>A0A423XJE2</accession>
<evidence type="ECO:0000313" key="2">
    <source>
        <dbReference type="EMBL" id="ROW16426.1"/>
    </source>
</evidence>